<dbReference type="HOGENOM" id="CLU_3197663_0_0_10"/>
<organism evidence="1 2">
    <name type="scientific">Cellulophaga algicola (strain DSM 14237 / IC166 / ACAM 630)</name>
    <dbReference type="NCBI Taxonomy" id="688270"/>
    <lineage>
        <taxon>Bacteria</taxon>
        <taxon>Pseudomonadati</taxon>
        <taxon>Bacteroidota</taxon>
        <taxon>Flavobacteriia</taxon>
        <taxon>Flavobacteriales</taxon>
        <taxon>Flavobacteriaceae</taxon>
        <taxon>Cellulophaga</taxon>
    </lineage>
</organism>
<reference evidence="1 2" key="1">
    <citation type="journal article" date="2010" name="Stand. Genomic Sci.">
        <title>Complete genome sequence of Cellulophaga algicola type strain (IC166).</title>
        <authorList>
            <person name="Abt B."/>
            <person name="Lu M."/>
            <person name="Misra M."/>
            <person name="Han C."/>
            <person name="Nolan M."/>
            <person name="Lucas S."/>
            <person name="Hammon N."/>
            <person name="Deshpande S."/>
            <person name="Cheng J.F."/>
            <person name="Tapia R."/>
            <person name="Goodwin L."/>
            <person name="Pitluck S."/>
            <person name="Liolios K."/>
            <person name="Pagani I."/>
            <person name="Ivanova N."/>
            <person name="Mavromatis K."/>
            <person name="Ovchinikova G."/>
            <person name="Pati A."/>
            <person name="Chen A."/>
            <person name="Palaniappan K."/>
            <person name="Land M."/>
            <person name="Hauser L."/>
            <person name="Chang Y.J."/>
            <person name="Jeffries C.D."/>
            <person name="Detter J.C."/>
            <person name="Brambilla E."/>
            <person name="Rohde M."/>
            <person name="Tindall B.J."/>
            <person name="Goker M."/>
            <person name="Woyke T."/>
            <person name="Bristow J."/>
            <person name="Eisen J.A."/>
            <person name="Markowitz V."/>
            <person name="Hugenholtz P."/>
            <person name="Kyrpides N.C."/>
            <person name="Klenk H.P."/>
            <person name="Lapidus A."/>
        </authorList>
    </citation>
    <scope>NUCLEOTIDE SEQUENCE [LARGE SCALE GENOMIC DNA]</scope>
    <source>
        <strain evidence="2">DSM 14237 / IC166 / ACAM 630</strain>
    </source>
</reference>
<gene>
    <name evidence="1" type="ordered locus">Celal_1261</name>
</gene>
<protein>
    <submittedName>
        <fullName evidence="1">Uncharacterized protein</fullName>
    </submittedName>
</protein>
<sequence length="45" mass="5353">MNFIYSNTKETGVDKKQVLRLMLLDIINAEKELNNKLRTWQQIDS</sequence>
<dbReference type="Proteomes" id="UP000008634">
    <property type="component" value="Chromosome"/>
</dbReference>
<name>E6X7C3_CELAD</name>
<dbReference type="KEGG" id="cao:Celal_1261"/>
<proteinExistence type="predicted"/>
<dbReference type="AlphaFoldDB" id="E6X7C3"/>
<evidence type="ECO:0000313" key="1">
    <source>
        <dbReference type="EMBL" id="ADV48576.1"/>
    </source>
</evidence>
<keyword evidence="2" id="KW-1185">Reference proteome</keyword>
<dbReference type="RefSeq" id="WP_013550060.1">
    <property type="nucleotide sequence ID" value="NC_014934.1"/>
</dbReference>
<accession>E6X7C3</accession>
<evidence type="ECO:0000313" key="2">
    <source>
        <dbReference type="Proteomes" id="UP000008634"/>
    </source>
</evidence>
<dbReference type="EMBL" id="CP002453">
    <property type="protein sequence ID" value="ADV48576.1"/>
    <property type="molecule type" value="Genomic_DNA"/>
</dbReference>